<reference evidence="7" key="1">
    <citation type="submission" date="2015-12" db="EMBL/GenBank/DDBJ databases">
        <title>Gene expression during late stages of embryo sac development: a critical building block for successful pollen-pistil interactions.</title>
        <authorList>
            <person name="Liu Y."/>
            <person name="Joly V."/>
            <person name="Sabar M."/>
            <person name="Matton D.P."/>
        </authorList>
    </citation>
    <scope>NUCLEOTIDE SEQUENCE</scope>
</reference>
<sequence length="385" mass="42573">MSPFEKMTNLVGVKHDSKKPCNWGDVSNPVVSTSNSGWTYSNANELRSRPSNRLFSKLGLDQFLDGASSSSYSFAGSVSDGQLSETNKRRRIESSSGCNYLQKPLGFSSFDKNTKLVQPECGLDRTSNLEAKSEVITKLDANTLIGDRCSINDCKGNEKSSKPTKKKAKPGTRPIPKDRQLIYERLSELRGLIPNGEKMSIDRLLHRTVKHLLFLQGVTKHAEGLKKAESLKDSKTRLNSKSNGNGVTWACEIGDQTMVCPLIVEDLSTPGQMLIEILCNEQGFFLEMVDIIRGFGLNILKGVMESRETKMWAHFVVEAEGNRLVTRHEIFSSLVQLLHLTSASEVGLNNQLQYTSGGRNTLINDCPNSAVPISGCLPETIRCVR</sequence>
<evidence type="ECO:0000313" key="7">
    <source>
        <dbReference type="EMBL" id="JAP26769.1"/>
    </source>
</evidence>
<evidence type="ECO:0000256" key="4">
    <source>
        <dbReference type="ARBA" id="ARBA00023242"/>
    </source>
</evidence>
<name>A0A0V0I2F3_SOLCH</name>
<evidence type="ECO:0000256" key="2">
    <source>
        <dbReference type="ARBA" id="ARBA00023015"/>
    </source>
</evidence>
<accession>A0A0V0I2F3</accession>
<organism evidence="7">
    <name type="scientific">Solanum chacoense</name>
    <name type="common">Chaco potato</name>
    <dbReference type="NCBI Taxonomy" id="4108"/>
    <lineage>
        <taxon>Eukaryota</taxon>
        <taxon>Viridiplantae</taxon>
        <taxon>Streptophyta</taxon>
        <taxon>Embryophyta</taxon>
        <taxon>Tracheophyta</taxon>
        <taxon>Spermatophyta</taxon>
        <taxon>Magnoliopsida</taxon>
        <taxon>eudicotyledons</taxon>
        <taxon>Gunneridae</taxon>
        <taxon>Pentapetalae</taxon>
        <taxon>asterids</taxon>
        <taxon>lamiids</taxon>
        <taxon>Solanales</taxon>
        <taxon>Solanaceae</taxon>
        <taxon>Solanoideae</taxon>
        <taxon>Solaneae</taxon>
        <taxon>Solanum</taxon>
    </lineage>
</organism>
<dbReference type="AlphaFoldDB" id="A0A0V0I2F3"/>
<feature type="region of interest" description="Disordered" evidence="5">
    <location>
        <begin position="76"/>
        <end position="95"/>
    </location>
</feature>
<comment type="subcellular location">
    <subcellularLocation>
        <location evidence="1">Nucleus</location>
    </subcellularLocation>
</comment>
<dbReference type="PANTHER" id="PTHR46196:SF2">
    <property type="entry name" value="TRANSCRIPTION FACTOR BHLH157"/>
    <property type="match status" value="1"/>
</dbReference>
<feature type="domain" description="BHLH" evidence="6">
    <location>
        <begin position="166"/>
        <end position="215"/>
    </location>
</feature>
<dbReference type="PANTHER" id="PTHR46196">
    <property type="entry name" value="TRANSCRIPTION FACTOR BHLH155-LIKE ISOFORM X1-RELATED"/>
    <property type="match status" value="1"/>
</dbReference>
<keyword evidence="3" id="KW-0804">Transcription</keyword>
<keyword evidence="2" id="KW-0805">Transcription regulation</keyword>
<dbReference type="Pfam" id="PF23176">
    <property type="entry name" value="bHLH_LHW"/>
    <property type="match status" value="1"/>
</dbReference>
<dbReference type="PROSITE" id="PS50888">
    <property type="entry name" value="BHLH"/>
    <property type="match status" value="1"/>
</dbReference>
<keyword evidence="4" id="KW-0539">Nucleus</keyword>
<dbReference type="EMBL" id="GEDG01011881">
    <property type="protein sequence ID" value="JAP26769.1"/>
    <property type="molecule type" value="Transcribed_RNA"/>
</dbReference>
<dbReference type="InterPro" id="IPR011598">
    <property type="entry name" value="bHLH_dom"/>
</dbReference>
<dbReference type="GO" id="GO:0005634">
    <property type="term" value="C:nucleus"/>
    <property type="evidence" value="ECO:0007669"/>
    <property type="project" value="UniProtKB-SubCell"/>
</dbReference>
<protein>
    <submittedName>
        <fullName evidence="7">Putative ovule protein</fullName>
    </submittedName>
</protein>
<dbReference type="GO" id="GO:0046983">
    <property type="term" value="F:protein dimerization activity"/>
    <property type="evidence" value="ECO:0007669"/>
    <property type="project" value="InterPro"/>
</dbReference>
<evidence type="ECO:0000256" key="5">
    <source>
        <dbReference type="SAM" id="MobiDB-lite"/>
    </source>
</evidence>
<evidence type="ECO:0000256" key="3">
    <source>
        <dbReference type="ARBA" id="ARBA00023163"/>
    </source>
</evidence>
<dbReference type="GO" id="GO:0003700">
    <property type="term" value="F:DNA-binding transcription factor activity"/>
    <property type="evidence" value="ECO:0007669"/>
    <property type="project" value="InterPro"/>
</dbReference>
<dbReference type="InterPro" id="IPR043561">
    <property type="entry name" value="LHW-like"/>
</dbReference>
<feature type="region of interest" description="Disordered" evidence="5">
    <location>
        <begin position="155"/>
        <end position="177"/>
    </location>
</feature>
<evidence type="ECO:0000256" key="1">
    <source>
        <dbReference type="ARBA" id="ARBA00004123"/>
    </source>
</evidence>
<evidence type="ECO:0000259" key="6">
    <source>
        <dbReference type="PROSITE" id="PS50888"/>
    </source>
</evidence>
<proteinExistence type="predicted"/>